<dbReference type="EMBL" id="PYGC01000001">
    <property type="protein sequence ID" value="PSK85725.1"/>
    <property type="molecule type" value="Genomic_DNA"/>
</dbReference>
<dbReference type="Proteomes" id="UP000396862">
    <property type="component" value="Unassembled WGS sequence"/>
</dbReference>
<reference evidence="2 5" key="2">
    <citation type="submission" date="2019-10" db="EMBL/GenBank/DDBJ databases">
        <title>Prolixibacter strains distinguished by the presence of nitrate reductase genes were adept at nitrate-dependent anaerobic corrosion of metallic iron and carbon steel.</title>
        <authorList>
            <person name="Iino T."/>
            <person name="Shono N."/>
            <person name="Ito K."/>
            <person name="Nakamura R."/>
            <person name="Sueoka K."/>
            <person name="Harayama S."/>
            <person name="Ohkuma M."/>
        </authorList>
    </citation>
    <scope>NUCLEOTIDE SEQUENCE [LARGE SCALE GENOMIC DNA]</scope>
    <source>
        <strain evidence="2 5">MIC1-1</strain>
    </source>
</reference>
<evidence type="ECO:0008006" key="6">
    <source>
        <dbReference type="Google" id="ProtNLM"/>
    </source>
</evidence>
<evidence type="ECO:0000313" key="5">
    <source>
        <dbReference type="Proteomes" id="UP000396862"/>
    </source>
</evidence>
<organism evidence="3 4">
    <name type="scientific">Prolixibacter denitrificans</name>
    <dbReference type="NCBI Taxonomy" id="1541063"/>
    <lineage>
        <taxon>Bacteria</taxon>
        <taxon>Pseudomonadati</taxon>
        <taxon>Bacteroidota</taxon>
        <taxon>Bacteroidia</taxon>
        <taxon>Marinilabiliales</taxon>
        <taxon>Prolixibacteraceae</taxon>
        <taxon>Prolixibacter</taxon>
    </lineage>
</organism>
<protein>
    <recommendedName>
        <fullName evidence="6">Outer membrane protein with beta-barrel domain</fullName>
    </recommendedName>
</protein>
<evidence type="ECO:0000313" key="2">
    <source>
        <dbReference type="EMBL" id="GET20344.1"/>
    </source>
</evidence>
<sequence>MRMLFYIIVLLFCSLTVQAQWHDQPNNLILSYGIDQNAVDDLNSVFGGLGHEFFPLSFMGLQVDGKIGRMWDIESLSDWDGEWFKIGDYNISATYSILSATPRLYLVLQDDEDGFWALFMEYSVGTWRMWGDGRFQDPEGNSYSGLGDTGFQYFQGMALGVRARLSHRVSSMLSLGGNNISYNKYINSIQFNTPTEIERPGLRGALIIGVGLSISMWPEKKKH</sequence>
<dbReference type="OrthoDB" id="9870789at2"/>
<feature type="signal peptide" evidence="1">
    <location>
        <begin position="1"/>
        <end position="19"/>
    </location>
</feature>
<proteinExistence type="predicted"/>
<keyword evidence="5" id="KW-1185">Reference proteome</keyword>
<accession>A0A2P8CL68</accession>
<evidence type="ECO:0000256" key="1">
    <source>
        <dbReference type="SAM" id="SignalP"/>
    </source>
</evidence>
<reference evidence="3 4" key="1">
    <citation type="submission" date="2018-03" db="EMBL/GenBank/DDBJ databases">
        <title>Genomic Encyclopedia of Archaeal and Bacterial Type Strains, Phase II (KMG-II): from individual species to whole genera.</title>
        <authorList>
            <person name="Goeker M."/>
        </authorList>
    </citation>
    <scope>NUCLEOTIDE SEQUENCE [LARGE SCALE GENOMIC DNA]</scope>
    <source>
        <strain evidence="3 4">DSM 27267</strain>
    </source>
</reference>
<name>A0A2P8CL68_9BACT</name>
<dbReference type="AlphaFoldDB" id="A0A2P8CL68"/>
<feature type="chain" id="PRO_5015134333" description="Outer membrane protein with beta-barrel domain" evidence="1">
    <location>
        <begin position="20"/>
        <end position="223"/>
    </location>
</feature>
<dbReference type="RefSeq" id="WP_146141941.1">
    <property type="nucleotide sequence ID" value="NZ_BLAU01000001.1"/>
</dbReference>
<evidence type="ECO:0000313" key="4">
    <source>
        <dbReference type="Proteomes" id="UP000240621"/>
    </source>
</evidence>
<evidence type="ECO:0000313" key="3">
    <source>
        <dbReference type="EMBL" id="PSK85725.1"/>
    </source>
</evidence>
<dbReference type="Proteomes" id="UP000240621">
    <property type="component" value="Unassembled WGS sequence"/>
</dbReference>
<comment type="caution">
    <text evidence="3">The sequence shown here is derived from an EMBL/GenBank/DDBJ whole genome shotgun (WGS) entry which is preliminary data.</text>
</comment>
<dbReference type="EMBL" id="BLAU01000001">
    <property type="protein sequence ID" value="GET20344.1"/>
    <property type="molecule type" value="Genomic_DNA"/>
</dbReference>
<keyword evidence="1" id="KW-0732">Signal</keyword>
<gene>
    <name evidence="3" type="ORF">CLV93_101696</name>
    <name evidence="2" type="ORF">JCM18694_05900</name>
</gene>